<proteinExistence type="predicted"/>
<dbReference type="Gene3D" id="3.40.30.10">
    <property type="entry name" value="Glutaredoxin"/>
    <property type="match status" value="1"/>
</dbReference>
<dbReference type="STRING" id="469383.Cwoe_3113"/>
<accession>D3FD20</accession>
<dbReference type="KEGG" id="cwo:Cwoe_3113"/>
<organism evidence="2 3">
    <name type="scientific">Conexibacter woesei (strain DSM 14684 / CCUG 47730 / CIP 108061 / JCM 11494 / NBRC 100937 / ID131577)</name>
    <dbReference type="NCBI Taxonomy" id="469383"/>
    <lineage>
        <taxon>Bacteria</taxon>
        <taxon>Bacillati</taxon>
        <taxon>Actinomycetota</taxon>
        <taxon>Thermoleophilia</taxon>
        <taxon>Solirubrobacterales</taxon>
        <taxon>Conexibacteraceae</taxon>
        <taxon>Conexibacter</taxon>
    </lineage>
</organism>
<evidence type="ECO:0000313" key="2">
    <source>
        <dbReference type="EMBL" id="ADB51532.1"/>
    </source>
</evidence>
<dbReference type="SUPFAM" id="SSF52833">
    <property type="entry name" value="Thioredoxin-like"/>
    <property type="match status" value="1"/>
</dbReference>
<dbReference type="eggNOG" id="ENOG502ZV9N">
    <property type="taxonomic scope" value="Bacteria"/>
</dbReference>
<dbReference type="HOGENOM" id="CLU_2436853_0_0_11"/>
<dbReference type="Proteomes" id="UP000008229">
    <property type="component" value="Chromosome"/>
</dbReference>
<dbReference type="AlphaFoldDB" id="D3FD20"/>
<feature type="domain" description="GST N-terminal" evidence="1">
    <location>
        <begin position="50"/>
        <end position="89"/>
    </location>
</feature>
<dbReference type="Pfam" id="PF13409">
    <property type="entry name" value="GST_N_2"/>
    <property type="match status" value="1"/>
</dbReference>
<keyword evidence="3" id="KW-1185">Reference proteome</keyword>
<gene>
    <name evidence="2" type="ordered locus">Cwoe_3113</name>
</gene>
<dbReference type="InterPro" id="IPR004045">
    <property type="entry name" value="Glutathione_S-Trfase_N"/>
</dbReference>
<reference evidence="3" key="2">
    <citation type="submission" date="2010-01" db="EMBL/GenBank/DDBJ databases">
        <title>The complete genome of Conexibacter woesei DSM 14684.</title>
        <authorList>
            <consortium name="US DOE Joint Genome Institute (JGI-PGF)"/>
            <person name="Lucas S."/>
            <person name="Copeland A."/>
            <person name="Lapidus A."/>
            <person name="Glavina del Rio T."/>
            <person name="Dalin E."/>
            <person name="Tice H."/>
            <person name="Bruce D."/>
            <person name="Goodwin L."/>
            <person name="Pitluck S."/>
            <person name="Kyrpides N."/>
            <person name="Mavromatis K."/>
            <person name="Ivanova N."/>
            <person name="Mikhailova N."/>
            <person name="Chertkov O."/>
            <person name="Brettin T."/>
            <person name="Detter J.C."/>
            <person name="Han C."/>
            <person name="Larimer F."/>
            <person name="Land M."/>
            <person name="Hauser L."/>
            <person name="Markowitz V."/>
            <person name="Cheng J.-F."/>
            <person name="Hugenholtz P."/>
            <person name="Woyke T."/>
            <person name="Wu D."/>
            <person name="Pukall R."/>
            <person name="Steenblock K."/>
            <person name="Schneider S."/>
            <person name="Klenk H.-P."/>
            <person name="Eisen J.A."/>
        </authorList>
    </citation>
    <scope>NUCLEOTIDE SEQUENCE [LARGE SCALE GENOMIC DNA]</scope>
    <source>
        <strain evidence="3">DSM 14684 / CIP 108061 / JCM 11494 / NBRC 100937 / ID131577</strain>
    </source>
</reference>
<dbReference type="OrthoDB" id="4867152at2"/>
<evidence type="ECO:0000313" key="3">
    <source>
        <dbReference type="Proteomes" id="UP000008229"/>
    </source>
</evidence>
<sequence>MKLYVCWGTFEVPVVRAHPCKVAHDALLAAGHEPEVVKAYSFGPVPEALQTAARKEVKRLTGQSWVPVLVTDDGEAIHESKAIVAWAATNPASSASPA</sequence>
<dbReference type="InterPro" id="IPR036249">
    <property type="entry name" value="Thioredoxin-like_sf"/>
</dbReference>
<evidence type="ECO:0000259" key="1">
    <source>
        <dbReference type="Pfam" id="PF13409"/>
    </source>
</evidence>
<protein>
    <recommendedName>
        <fullName evidence="1">GST N-terminal domain-containing protein</fullName>
    </recommendedName>
</protein>
<reference evidence="2 3" key="1">
    <citation type="journal article" date="2010" name="Stand. Genomic Sci.">
        <title>Complete genome sequence of Conexibacter woesei type strain (ID131577).</title>
        <authorList>
            <person name="Pukall R."/>
            <person name="Lapidus A."/>
            <person name="Glavina Del Rio T."/>
            <person name="Copeland A."/>
            <person name="Tice H."/>
            <person name="Cheng J.-F."/>
            <person name="Lucas S."/>
            <person name="Chen F."/>
            <person name="Nolan M."/>
            <person name="Bruce D."/>
            <person name="Goodwin L."/>
            <person name="Pitluck S."/>
            <person name="Mavromatis K."/>
            <person name="Ivanova N."/>
            <person name="Ovchinnikova G."/>
            <person name="Pati A."/>
            <person name="Chen A."/>
            <person name="Palaniappan K."/>
            <person name="Land M."/>
            <person name="Hauser L."/>
            <person name="Chang Y.-J."/>
            <person name="Jeffries C.D."/>
            <person name="Chain P."/>
            <person name="Meincke L."/>
            <person name="Sims D."/>
            <person name="Brettin T."/>
            <person name="Detter J.C."/>
            <person name="Rohde M."/>
            <person name="Goeker M."/>
            <person name="Bristow J."/>
            <person name="Eisen J.A."/>
            <person name="Markowitz V."/>
            <person name="Kyrpides N.C."/>
            <person name="Klenk H.-P."/>
            <person name="Hugenholtz P."/>
        </authorList>
    </citation>
    <scope>NUCLEOTIDE SEQUENCE [LARGE SCALE GENOMIC DNA]</scope>
    <source>
        <strain evidence="3">DSM 14684 / CIP 108061 / JCM 11494 / NBRC 100937 / ID131577</strain>
    </source>
</reference>
<dbReference type="RefSeq" id="WP_012934583.1">
    <property type="nucleotide sequence ID" value="NC_013739.1"/>
</dbReference>
<name>D3FD20_CONWI</name>
<dbReference type="EMBL" id="CP001854">
    <property type="protein sequence ID" value="ADB51532.1"/>
    <property type="molecule type" value="Genomic_DNA"/>
</dbReference>